<proteinExistence type="predicted"/>
<reference evidence="2" key="1">
    <citation type="journal article" date="2013" name="Genetics">
        <title>The draft genome and transcriptome of Panagrellus redivivus are shaped by the harsh demands of a free-living lifestyle.</title>
        <authorList>
            <person name="Srinivasan J."/>
            <person name="Dillman A.R."/>
            <person name="Macchietto M.G."/>
            <person name="Heikkinen L."/>
            <person name="Lakso M."/>
            <person name="Fracchia K.M."/>
            <person name="Antoshechkin I."/>
            <person name="Mortazavi A."/>
            <person name="Wong G."/>
            <person name="Sternberg P.W."/>
        </authorList>
    </citation>
    <scope>NUCLEOTIDE SEQUENCE [LARGE SCALE GENOMIC DNA]</scope>
    <source>
        <strain evidence="2">MT8872</strain>
    </source>
</reference>
<name>A0A7E4UWC6_PANRE</name>
<protein>
    <submittedName>
        <fullName evidence="3">MSP domain-containing protein</fullName>
    </submittedName>
</protein>
<evidence type="ECO:0000256" key="1">
    <source>
        <dbReference type="SAM" id="MobiDB-lite"/>
    </source>
</evidence>
<feature type="region of interest" description="Disordered" evidence="1">
    <location>
        <begin position="1"/>
        <end position="40"/>
    </location>
</feature>
<reference evidence="3" key="2">
    <citation type="submission" date="2020-10" db="UniProtKB">
        <authorList>
            <consortium name="WormBaseParasite"/>
        </authorList>
    </citation>
    <scope>IDENTIFICATION</scope>
</reference>
<feature type="compositionally biased region" description="Basic and acidic residues" evidence="1">
    <location>
        <begin position="22"/>
        <end position="34"/>
    </location>
</feature>
<keyword evidence="2" id="KW-1185">Reference proteome</keyword>
<accession>A0A7E4UWC6</accession>
<organism evidence="2 3">
    <name type="scientific">Panagrellus redivivus</name>
    <name type="common">Microworm</name>
    <dbReference type="NCBI Taxonomy" id="6233"/>
    <lineage>
        <taxon>Eukaryota</taxon>
        <taxon>Metazoa</taxon>
        <taxon>Ecdysozoa</taxon>
        <taxon>Nematoda</taxon>
        <taxon>Chromadorea</taxon>
        <taxon>Rhabditida</taxon>
        <taxon>Tylenchina</taxon>
        <taxon>Panagrolaimomorpha</taxon>
        <taxon>Panagrolaimoidea</taxon>
        <taxon>Panagrolaimidae</taxon>
        <taxon>Panagrellus</taxon>
    </lineage>
</organism>
<evidence type="ECO:0000313" key="2">
    <source>
        <dbReference type="Proteomes" id="UP000492821"/>
    </source>
</evidence>
<evidence type="ECO:0000313" key="3">
    <source>
        <dbReference type="WBParaSite" id="Pan_g13408.t1"/>
    </source>
</evidence>
<dbReference type="WBParaSite" id="Pan_g13408.t1">
    <property type="protein sequence ID" value="Pan_g13408.t1"/>
    <property type="gene ID" value="Pan_g13408"/>
</dbReference>
<dbReference type="Proteomes" id="UP000492821">
    <property type="component" value="Unassembled WGS sequence"/>
</dbReference>
<feature type="compositionally biased region" description="Basic residues" evidence="1">
    <location>
        <begin position="1"/>
        <end position="10"/>
    </location>
</feature>
<sequence length="128" mass="14198">MTRRHRRRRSERSPSIPASESPRTDYSVRLDASRQDSPMPILPMLGASRLTCFDATSPQSHSEFVIPGQVVIQNADKVQGCVLQLRVVVADKKDAAGKPLFFDVKVNCPNFEPTTAYVNGKPAKMSIQ</sequence>
<dbReference type="AlphaFoldDB" id="A0A7E4UWC6"/>